<dbReference type="EMBL" id="UAWN01000012">
    <property type="protein sequence ID" value="SQC14391.1"/>
    <property type="molecule type" value="Genomic_DNA"/>
</dbReference>
<evidence type="ECO:0000313" key="1">
    <source>
        <dbReference type="EMBL" id="SQC14391.1"/>
    </source>
</evidence>
<reference evidence="1 2" key="1">
    <citation type="submission" date="2018-06" db="EMBL/GenBank/DDBJ databases">
        <authorList>
            <consortium name="Pathogen Informatics"/>
            <person name="Doyle S."/>
        </authorList>
    </citation>
    <scope>NUCLEOTIDE SEQUENCE [LARGE SCALE GENOMIC DNA]</scope>
    <source>
        <strain evidence="1 2">NCTC9128</strain>
    </source>
</reference>
<gene>
    <name evidence="1" type="primary">mrcA_7</name>
    <name evidence="1" type="ORF">NCTC9128_02474</name>
</gene>
<name>A0A2X3CPF5_KLEPN</name>
<dbReference type="SUPFAM" id="SSF53955">
    <property type="entry name" value="Lysozyme-like"/>
    <property type="match status" value="1"/>
</dbReference>
<protein>
    <submittedName>
        <fullName evidence="1">Multimodular transpeptidase-transglycosylase</fullName>
    </submittedName>
</protein>
<evidence type="ECO:0000313" key="2">
    <source>
        <dbReference type="Proteomes" id="UP000251088"/>
    </source>
</evidence>
<dbReference type="Gene3D" id="1.10.3810.10">
    <property type="entry name" value="Biosynthetic peptidoglycan transglycosylase-like"/>
    <property type="match status" value="1"/>
</dbReference>
<accession>A0A2X3CPF5</accession>
<dbReference type="AlphaFoldDB" id="A0A2X3CPF5"/>
<dbReference type="InterPro" id="IPR023346">
    <property type="entry name" value="Lysozyme-like_dom_sf"/>
</dbReference>
<proteinExistence type="predicted"/>
<dbReference type="InterPro" id="IPR036950">
    <property type="entry name" value="PBP_transglycosylase"/>
</dbReference>
<dbReference type="Proteomes" id="UP000251088">
    <property type="component" value="Unassembled WGS sequence"/>
</dbReference>
<sequence length="48" mass="5440">MQIPMQVYSADGELIAQYGEKRRIPVTLQQIPPELVKAFIATEDQPLL</sequence>
<organism evidence="1 2">
    <name type="scientific">Klebsiella pneumoniae</name>
    <dbReference type="NCBI Taxonomy" id="573"/>
    <lineage>
        <taxon>Bacteria</taxon>
        <taxon>Pseudomonadati</taxon>
        <taxon>Pseudomonadota</taxon>
        <taxon>Gammaproteobacteria</taxon>
        <taxon>Enterobacterales</taxon>
        <taxon>Enterobacteriaceae</taxon>
        <taxon>Klebsiella/Raoultella group</taxon>
        <taxon>Klebsiella</taxon>
        <taxon>Klebsiella pneumoniae complex</taxon>
    </lineage>
</organism>